<evidence type="ECO:0000313" key="15">
    <source>
        <dbReference type="EMBL" id="AMN45532.1"/>
    </source>
</evidence>
<dbReference type="KEGG" id="sdf:ACG33_00125"/>
<evidence type="ECO:0000256" key="13">
    <source>
        <dbReference type="RuleBase" id="RU365022"/>
    </source>
</evidence>
<evidence type="ECO:0000256" key="9">
    <source>
        <dbReference type="ARBA" id="ARBA00023004"/>
    </source>
</evidence>
<dbReference type="InterPro" id="IPR011604">
    <property type="entry name" value="PDDEXK-like_dom_sf"/>
</dbReference>
<keyword evidence="6 13" id="KW-0479">Metal-binding</keyword>
<dbReference type="OrthoDB" id="9781776at2"/>
<dbReference type="EC" id="3.1.12.1" evidence="3 13"/>
<evidence type="ECO:0000256" key="11">
    <source>
        <dbReference type="ARBA" id="ARBA00023118"/>
    </source>
</evidence>
<sequence>MDDEDLLPLSALQHFLYCPRQCALIHLEQQWAENRQTAEGRLLHERVDTPRAEHRRGVRTVSAMPLLSLDLGITGKADVVEFHNTDTGESPLPVEYKRGRPKAHRADEVQLCAQALCLEAMLGRPVEVGTLFYGQTRRRKEVPFDRELRELTMRTIADTRAVFASGQTPSACYDARRCDACSLLDLCQPRLLGHRSVGVWLQRQLEDEEM</sequence>
<dbReference type="GO" id="GO:0004527">
    <property type="term" value="F:exonuclease activity"/>
    <property type="evidence" value="ECO:0007669"/>
    <property type="project" value="UniProtKB-KW"/>
</dbReference>
<comment type="cofactor">
    <cofactor evidence="13">
        <name>Mg(2+)</name>
        <dbReference type="ChEBI" id="CHEBI:18420"/>
    </cofactor>
    <cofactor evidence="13">
        <name>Mn(2+)</name>
        <dbReference type="ChEBI" id="CHEBI:29035"/>
    </cofactor>
    <text evidence="13">Mg(2+) or Mn(2+) required for ssDNA cleavage activity.</text>
</comment>
<evidence type="ECO:0000256" key="2">
    <source>
        <dbReference type="ARBA" id="ARBA00009189"/>
    </source>
</evidence>
<dbReference type="NCBIfam" id="TIGR00372">
    <property type="entry name" value="cas4"/>
    <property type="match status" value="1"/>
</dbReference>
<comment type="cofactor">
    <cofactor evidence="1">
        <name>[4Fe-4S] cluster</name>
        <dbReference type="ChEBI" id="CHEBI:49883"/>
    </cofactor>
</comment>
<comment type="cofactor">
    <cofactor evidence="13">
        <name>iron-sulfur cluster</name>
        <dbReference type="ChEBI" id="CHEBI:30408"/>
    </cofactor>
</comment>
<dbReference type="EMBL" id="CP011971">
    <property type="protein sequence ID" value="AMN45532.1"/>
    <property type="molecule type" value="Genomic_DNA"/>
</dbReference>
<keyword evidence="5 13" id="KW-0540">Nuclease</keyword>
<gene>
    <name evidence="15" type="ORF">ACG33_00125</name>
</gene>
<keyword evidence="7 13" id="KW-0378">Hydrolase</keyword>
<proteinExistence type="inferred from homology"/>
<evidence type="ECO:0000256" key="12">
    <source>
        <dbReference type="ARBA" id="ARBA00023211"/>
    </source>
</evidence>
<evidence type="ECO:0000313" key="16">
    <source>
        <dbReference type="Proteomes" id="UP000070250"/>
    </source>
</evidence>
<dbReference type="STRING" id="465721.ACG33_00125"/>
<dbReference type="InterPro" id="IPR051827">
    <property type="entry name" value="Cas4_exonuclease"/>
</dbReference>
<evidence type="ECO:0000256" key="3">
    <source>
        <dbReference type="ARBA" id="ARBA00012768"/>
    </source>
</evidence>
<dbReference type="AlphaFoldDB" id="A0A127F514"/>
<dbReference type="InterPro" id="IPR022765">
    <property type="entry name" value="Dna2/Cas4_DUF83"/>
</dbReference>
<dbReference type="GO" id="GO:0046872">
    <property type="term" value="F:metal ion binding"/>
    <property type="evidence" value="ECO:0007669"/>
    <property type="project" value="UniProtKB-KW"/>
</dbReference>
<dbReference type="RefSeq" id="WP_066917806.1">
    <property type="nucleotide sequence ID" value="NZ_CP011971.1"/>
</dbReference>
<feature type="domain" description="DUF83" evidence="14">
    <location>
        <begin position="10"/>
        <end position="188"/>
    </location>
</feature>
<evidence type="ECO:0000256" key="6">
    <source>
        <dbReference type="ARBA" id="ARBA00022723"/>
    </source>
</evidence>
<accession>A0A127F514</accession>
<dbReference type="PANTHER" id="PTHR36531:SF6">
    <property type="entry name" value="DNA REPLICATION ATP-DEPENDENT HELICASE_NUCLEASE DNA2"/>
    <property type="match status" value="1"/>
</dbReference>
<name>A0A127F514_STEDE</name>
<evidence type="ECO:0000256" key="5">
    <source>
        <dbReference type="ARBA" id="ARBA00022722"/>
    </source>
</evidence>
<reference evidence="15 16" key="1">
    <citation type="submission" date="2015-06" db="EMBL/GenBank/DDBJ databases">
        <title>A Comprehensive Approach to Explore the Metabolic and Phylogenetic Diversity of Bacterial Steroid Degradation in the Environment: Testosterone as an Example.</title>
        <authorList>
            <person name="Yang F.-C."/>
            <person name="Chen Y.-L."/>
            <person name="Yu C.-P."/>
            <person name="Tang S.-L."/>
            <person name="Wang P.-H."/>
            <person name="Ismail W."/>
            <person name="Wang C.-H."/>
            <person name="Yang C.-Y."/>
            <person name="Chiang Y.-R."/>
        </authorList>
    </citation>
    <scope>NUCLEOTIDE SEQUENCE [LARGE SCALE GENOMIC DNA]</scope>
    <source>
        <strain evidence="15 16">DSM 18526</strain>
    </source>
</reference>
<evidence type="ECO:0000256" key="10">
    <source>
        <dbReference type="ARBA" id="ARBA00023014"/>
    </source>
</evidence>
<dbReference type="PATRIC" id="fig|465721.4.peg.27"/>
<keyword evidence="9 13" id="KW-0408">Iron</keyword>
<dbReference type="PANTHER" id="PTHR36531">
    <property type="entry name" value="CRISPR-ASSOCIATED EXONUCLEASE CAS4"/>
    <property type="match status" value="1"/>
</dbReference>
<organism evidence="15 16">
    <name type="scientific">Steroidobacter denitrificans</name>
    <dbReference type="NCBI Taxonomy" id="465721"/>
    <lineage>
        <taxon>Bacteria</taxon>
        <taxon>Pseudomonadati</taxon>
        <taxon>Pseudomonadota</taxon>
        <taxon>Gammaproteobacteria</taxon>
        <taxon>Steroidobacterales</taxon>
        <taxon>Steroidobacteraceae</taxon>
        <taxon>Steroidobacter</taxon>
    </lineage>
</organism>
<keyword evidence="10 13" id="KW-0411">Iron-sulfur</keyword>
<dbReference type="Pfam" id="PF01930">
    <property type="entry name" value="Cas_Cas4"/>
    <property type="match status" value="1"/>
</dbReference>
<dbReference type="InterPro" id="IPR013343">
    <property type="entry name" value="CRISPR-assoc_prot_Cas4"/>
</dbReference>
<dbReference type="Gene3D" id="3.90.320.10">
    <property type="match status" value="1"/>
</dbReference>
<dbReference type="CDD" id="cd09637">
    <property type="entry name" value="Cas4_I-A_I-B_I-C_I-D_II-B"/>
    <property type="match status" value="1"/>
</dbReference>
<evidence type="ECO:0000256" key="8">
    <source>
        <dbReference type="ARBA" id="ARBA00022839"/>
    </source>
</evidence>
<comment type="similarity">
    <text evidence="2 13">Belongs to the CRISPR-associated exonuclease Cas4 family.</text>
</comment>
<evidence type="ECO:0000259" key="14">
    <source>
        <dbReference type="Pfam" id="PF01930"/>
    </source>
</evidence>
<keyword evidence="16" id="KW-1185">Reference proteome</keyword>
<keyword evidence="8 13" id="KW-0269">Exonuclease</keyword>
<dbReference type="GO" id="GO:0051607">
    <property type="term" value="P:defense response to virus"/>
    <property type="evidence" value="ECO:0007669"/>
    <property type="project" value="UniProtKB-KW"/>
</dbReference>
<protein>
    <recommendedName>
        <fullName evidence="4 13">CRISPR-associated exonuclease Cas4</fullName>
        <ecNumber evidence="3 13">3.1.12.1</ecNumber>
    </recommendedName>
</protein>
<evidence type="ECO:0000256" key="4">
    <source>
        <dbReference type="ARBA" id="ARBA00020049"/>
    </source>
</evidence>
<dbReference type="GO" id="GO:0051536">
    <property type="term" value="F:iron-sulfur cluster binding"/>
    <property type="evidence" value="ECO:0007669"/>
    <property type="project" value="UniProtKB-KW"/>
</dbReference>
<evidence type="ECO:0000256" key="7">
    <source>
        <dbReference type="ARBA" id="ARBA00022801"/>
    </source>
</evidence>
<dbReference type="Proteomes" id="UP000070250">
    <property type="component" value="Chromosome"/>
</dbReference>
<evidence type="ECO:0000256" key="1">
    <source>
        <dbReference type="ARBA" id="ARBA00001966"/>
    </source>
</evidence>
<comment type="function">
    <text evidence="13">CRISPR (clustered regularly interspaced short palindromic repeat) is an adaptive immune system that provides protection against mobile genetic elements (viruses, transposable elements and conjugative plasmids). CRISPR clusters contain sequences complementary to antecedent mobile elements and target invading nucleic acids. CRISPR clusters are transcribed and processed into CRISPR RNA (crRNA).</text>
</comment>
<keyword evidence="11 13" id="KW-0051">Antiviral defense</keyword>
<keyword evidence="12 13" id="KW-0464">Manganese</keyword>